<feature type="domain" description="Glycoside hydrolase family 3 N-terminal" evidence="6">
    <location>
        <begin position="12"/>
        <end position="339"/>
    </location>
</feature>
<dbReference type="SUPFAM" id="SSF51445">
    <property type="entry name" value="(Trans)glycosidases"/>
    <property type="match status" value="1"/>
</dbReference>
<dbReference type="GO" id="GO:0009254">
    <property type="term" value="P:peptidoglycan turnover"/>
    <property type="evidence" value="ECO:0007669"/>
    <property type="project" value="TreeGrafter"/>
</dbReference>
<comment type="catalytic activity">
    <reaction evidence="1">
        <text>Hydrolysis of terminal non-reducing N-acetyl-D-hexosamine residues in N-acetyl-beta-D-hexosaminides.</text>
        <dbReference type="EC" id="3.2.1.52"/>
    </reaction>
</comment>
<dbReference type="Proteomes" id="UP000753908">
    <property type="component" value="Unassembled WGS sequence"/>
</dbReference>
<dbReference type="InterPro" id="IPR036962">
    <property type="entry name" value="Glyco_hydro_3_N_sf"/>
</dbReference>
<evidence type="ECO:0000259" key="7">
    <source>
        <dbReference type="Pfam" id="PF18034"/>
    </source>
</evidence>
<dbReference type="InterPro" id="IPR041518">
    <property type="entry name" value="Bac_GH3_C"/>
</dbReference>
<evidence type="ECO:0000256" key="5">
    <source>
        <dbReference type="ARBA" id="ARBA00023295"/>
    </source>
</evidence>
<dbReference type="EMBL" id="JAHHIF010000007">
    <property type="protein sequence ID" value="MBW4544190.1"/>
    <property type="molecule type" value="Genomic_DNA"/>
</dbReference>
<evidence type="ECO:0000256" key="2">
    <source>
        <dbReference type="ARBA" id="ARBA00005336"/>
    </source>
</evidence>
<accession>A0A951PI06</accession>
<dbReference type="Pfam" id="PF00933">
    <property type="entry name" value="Glyco_hydro_3"/>
    <property type="match status" value="1"/>
</dbReference>
<dbReference type="Gene3D" id="3.20.20.300">
    <property type="entry name" value="Glycoside hydrolase, family 3, N-terminal domain"/>
    <property type="match status" value="1"/>
</dbReference>
<keyword evidence="4" id="KW-0378">Hydrolase</keyword>
<dbReference type="GO" id="GO:0004563">
    <property type="term" value="F:beta-N-acetylhexosaminidase activity"/>
    <property type="evidence" value="ECO:0007669"/>
    <property type="project" value="UniProtKB-EC"/>
</dbReference>
<dbReference type="PANTHER" id="PTHR30480:SF13">
    <property type="entry name" value="BETA-HEXOSAMINIDASE"/>
    <property type="match status" value="1"/>
</dbReference>
<dbReference type="InterPro" id="IPR017853">
    <property type="entry name" value="GH"/>
</dbReference>
<gene>
    <name evidence="8" type="ORF">KME25_07090</name>
</gene>
<sequence>MKSLPDLNDLSLKEQVAQMVVVRASGYLFDHQIRYPAWEPPAAQLQHWLQDLGVGGVILLGGSAGELALRTQQLQDWAKIPLLIAADIEEGVGQRFAGATWFPPPMAIGSIALKDPRQAEFYAEQMGAITAQEALAIGINWVLAPVVDVNNNPRNPVINVRAFGETPEAVSQLASAFIRGAKQYPVLTTAKHFPGHGDTATDSHIDLPVLPHSPARLAKVELPPFANAIASGVDTVMSAHLLIPAWDEQNPATLSELVLTELLRCCLKFEGLIVTDALIMGAIANCYGENVAPVMAVEAGADILLMPANPEGAIQAVCDAVEDGRISPERIQDSVERIWKAKEKVALASEAQKETSKLTSPIHIALNQIAQPVALATAAKILKDSQQVAGSLPLQPKSYSSHKLRNLIVVDDALACDFLGRNTPAVAFPTQLGYELQIVDSHTPPTQEEADAVIAKQPTLLQLFIRGNPFRGSAGLTPIAEQWFKKLLKTDDLQALIIYGSPYVLTQFLPHLPAETPCVFSYGQMPEAQAIALEVLFSQNVPLSSFALFL</sequence>
<protein>
    <recommendedName>
        <fullName evidence="3">beta-N-acetylhexosaminidase</fullName>
        <ecNumber evidence="3">3.2.1.52</ecNumber>
    </recommendedName>
</protein>
<evidence type="ECO:0000259" key="6">
    <source>
        <dbReference type="Pfam" id="PF00933"/>
    </source>
</evidence>
<dbReference type="Gene3D" id="3.40.50.10870">
    <property type="entry name" value="Glycosyl hydrolase family 3"/>
    <property type="match status" value="1"/>
</dbReference>
<dbReference type="GO" id="GO:0005975">
    <property type="term" value="P:carbohydrate metabolic process"/>
    <property type="evidence" value="ECO:0007669"/>
    <property type="project" value="InterPro"/>
</dbReference>
<dbReference type="Pfam" id="PF18034">
    <property type="entry name" value="Bac_GH3_C"/>
    <property type="match status" value="1"/>
</dbReference>
<reference evidence="8" key="1">
    <citation type="submission" date="2021-05" db="EMBL/GenBank/DDBJ databases">
        <authorList>
            <person name="Pietrasiak N."/>
            <person name="Ward R."/>
            <person name="Stajich J.E."/>
            <person name="Kurbessoian T."/>
        </authorList>
    </citation>
    <scope>NUCLEOTIDE SEQUENCE</scope>
    <source>
        <strain evidence="8">CPER-KK1</strain>
    </source>
</reference>
<keyword evidence="5" id="KW-0326">Glycosidase</keyword>
<evidence type="ECO:0000256" key="3">
    <source>
        <dbReference type="ARBA" id="ARBA00012663"/>
    </source>
</evidence>
<comment type="caution">
    <text evidence="8">The sequence shown here is derived from an EMBL/GenBank/DDBJ whole genome shotgun (WGS) entry which is preliminary data.</text>
</comment>
<evidence type="ECO:0000256" key="1">
    <source>
        <dbReference type="ARBA" id="ARBA00001231"/>
    </source>
</evidence>
<comment type="similarity">
    <text evidence="2">Belongs to the glycosyl hydrolase 3 family.</text>
</comment>
<evidence type="ECO:0000256" key="4">
    <source>
        <dbReference type="ARBA" id="ARBA00022801"/>
    </source>
</evidence>
<name>A0A951PI06_9CYAN</name>
<dbReference type="InterPro" id="IPR001764">
    <property type="entry name" value="Glyco_hydro_3_N"/>
</dbReference>
<dbReference type="AlphaFoldDB" id="A0A951PI06"/>
<reference evidence="8" key="2">
    <citation type="journal article" date="2022" name="Microbiol. Resour. Announc.">
        <title>Metagenome Sequencing to Explore Phylogenomics of Terrestrial Cyanobacteria.</title>
        <authorList>
            <person name="Ward R.D."/>
            <person name="Stajich J.E."/>
            <person name="Johansen J.R."/>
            <person name="Huntemann M."/>
            <person name="Clum A."/>
            <person name="Foster B."/>
            <person name="Foster B."/>
            <person name="Roux S."/>
            <person name="Palaniappan K."/>
            <person name="Varghese N."/>
            <person name="Mukherjee S."/>
            <person name="Reddy T.B.K."/>
            <person name="Daum C."/>
            <person name="Copeland A."/>
            <person name="Chen I.A."/>
            <person name="Ivanova N.N."/>
            <person name="Kyrpides N.C."/>
            <person name="Shapiro N."/>
            <person name="Eloe-Fadrosh E.A."/>
            <person name="Pietrasiak N."/>
        </authorList>
    </citation>
    <scope>NUCLEOTIDE SEQUENCE</scope>
    <source>
        <strain evidence="8">CPER-KK1</strain>
    </source>
</reference>
<feature type="domain" description="Bacterial Glycosyl hydrolase family 3 C-terminal" evidence="7">
    <location>
        <begin position="400"/>
        <end position="537"/>
    </location>
</feature>
<organism evidence="8 9">
    <name type="scientific">Symplocastrum torsivum CPER-KK1</name>
    <dbReference type="NCBI Taxonomy" id="450513"/>
    <lineage>
        <taxon>Bacteria</taxon>
        <taxon>Bacillati</taxon>
        <taxon>Cyanobacteriota</taxon>
        <taxon>Cyanophyceae</taxon>
        <taxon>Oscillatoriophycideae</taxon>
        <taxon>Oscillatoriales</taxon>
        <taxon>Microcoleaceae</taxon>
        <taxon>Symplocastrum</taxon>
    </lineage>
</organism>
<dbReference type="InterPro" id="IPR050226">
    <property type="entry name" value="NagZ_Beta-hexosaminidase"/>
</dbReference>
<evidence type="ECO:0000313" key="8">
    <source>
        <dbReference type="EMBL" id="MBW4544190.1"/>
    </source>
</evidence>
<dbReference type="EC" id="3.2.1.52" evidence="3"/>
<evidence type="ECO:0000313" key="9">
    <source>
        <dbReference type="Proteomes" id="UP000753908"/>
    </source>
</evidence>
<proteinExistence type="inferred from homology"/>
<dbReference type="PANTHER" id="PTHR30480">
    <property type="entry name" value="BETA-HEXOSAMINIDASE-RELATED"/>
    <property type="match status" value="1"/>
</dbReference>